<evidence type="ECO:0000313" key="2">
    <source>
        <dbReference type="EMBL" id="OIV37241.1"/>
    </source>
</evidence>
<name>A0A1J7BUU1_9ACTN</name>
<reference evidence="2 3" key="1">
    <citation type="submission" date="2016-10" db="EMBL/GenBank/DDBJ databases">
        <title>Genome sequence of Streptomyces gilvigriseus MUSC 26.</title>
        <authorList>
            <person name="Lee L.-H."/>
            <person name="Ser H.-L."/>
        </authorList>
    </citation>
    <scope>NUCLEOTIDE SEQUENCE [LARGE SCALE GENOMIC DNA]</scope>
    <source>
        <strain evidence="2 3">MUSC 26</strain>
    </source>
</reference>
<organism evidence="2 3">
    <name type="scientific">Mangrovactinospora gilvigrisea</name>
    <dbReference type="NCBI Taxonomy" id="1428644"/>
    <lineage>
        <taxon>Bacteria</taxon>
        <taxon>Bacillati</taxon>
        <taxon>Actinomycetota</taxon>
        <taxon>Actinomycetes</taxon>
        <taxon>Kitasatosporales</taxon>
        <taxon>Streptomycetaceae</taxon>
        <taxon>Mangrovactinospora</taxon>
    </lineage>
</organism>
<feature type="region of interest" description="Disordered" evidence="1">
    <location>
        <begin position="160"/>
        <end position="179"/>
    </location>
</feature>
<evidence type="ECO:0000313" key="3">
    <source>
        <dbReference type="Proteomes" id="UP000243342"/>
    </source>
</evidence>
<feature type="region of interest" description="Disordered" evidence="1">
    <location>
        <begin position="1"/>
        <end position="62"/>
    </location>
</feature>
<evidence type="ECO:0000256" key="1">
    <source>
        <dbReference type="SAM" id="MobiDB-lite"/>
    </source>
</evidence>
<dbReference type="PANTHER" id="PTHR36456">
    <property type="entry name" value="UPF0232 PROTEIN SCO3875"/>
    <property type="match status" value="1"/>
</dbReference>
<dbReference type="AlphaFoldDB" id="A0A1J7BUU1"/>
<dbReference type="InterPro" id="IPR007922">
    <property type="entry name" value="DciA-like"/>
</dbReference>
<comment type="caution">
    <text evidence="2">The sequence shown here is derived from an EMBL/GenBank/DDBJ whole genome shotgun (WGS) entry which is preliminary data.</text>
</comment>
<proteinExistence type="predicted"/>
<dbReference type="STRING" id="1428644.BIV57_12045"/>
<dbReference type="Proteomes" id="UP000243342">
    <property type="component" value="Unassembled WGS sequence"/>
</dbReference>
<feature type="compositionally biased region" description="Low complexity" evidence="1">
    <location>
        <begin position="160"/>
        <end position="170"/>
    </location>
</feature>
<protein>
    <submittedName>
        <fullName evidence="2">Uncharacterized protein</fullName>
    </submittedName>
</protein>
<keyword evidence="3" id="KW-1185">Reference proteome</keyword>
<dbReference type="EMBL" id="MLCF01000059">
    <property type="protein sequence ID" value="OIV37241.1"/>
    <property type="molecule type" value="Genomic_DNA"/>
</dbReference>
<sequence length="179" mass="19539">MAEEPERPAEGGGQPKGIDLARAALQAAREEARKRGTQAVQKRNPRRAGLRSGARPDGRDPFPLKAALERLTAERGWEVPVKVGGVMGRWPEIVGEQIAQHCAPETYDEDEKVLTVRCDSTAWATQLRLMAPQLVATLNRQLGHGTVRLITVRGPVGPRRGYGGRLRAPGSRGPRDTWG</sequence>
<gene>
    <name evidence="2" type="ORF">BIV57_12045</name>
</gene>
<dbReference type="PANTHER" id="PTHR36456:SF1">
    <property type="entry name" value="UPF0232 PROTEIN SCO3875"/>
    <property type="match status" value="1"/>
</dbReference>
<dbReference type="Pfam" id="PF05258">
    <property type="entry name" value="DciA"/>
    <property type="match status" value="1"/>
</dbReference>
<dbReference type="OrthoDB" id="5516926at2"/>
<dbReference type="RefSeq" id="WP_071656794.1">
    <property type="nucleotide sequence ID" value="NZ_MLCF01000059.1"/>
</dbReference>
<accession>A0A1J7BUU1</accession>